<feature type="compositionally biased region" description="Low complexity" evidence="1">
    <location>
        <begin position="27"/>
        <end position="38"/>
    </location>
</feature>
<evidence type="ECO:0000256" key="1">
    <source>
        <dbReference type="SAM" id="MobiDB-lite"/>
    </source>
</evidence>
<dbReference type="Proteomes" id="UP000004217">
    <property type="component" value="Unassembled WGS sequence"/>
</dbReference>
<evidence type="ECO:0000313" key="2">
    <source>
        <dbReference type="EMBL" id="EGX60038.1"/>
    </source>
</evidence>
<keyword evidence="3" id="KW-1185">Reference proteome</keyword>
<comment type="caution">
    <text evidence="2">The sequence shown here is derived from an EMBL/GenBank/DDBJ whole genome shotgun (WGS) entry which is preliminary data.</text>
</comment>
<feature type="compositionally biased region" description="Basic and acidic residues" evidence="1">
    <location>
        <begin position="1"/>
        <end position="18"/>
    </location>
</feature>
<proteinExistence type="predicted"/>
<reference evidence="2 3" key="1">
    <citation type="submission" date="2011-08" db="EMBL/GenBank/DDBJ databases">
        <authorList>
            <person name="Lin Y."/>
            <person name="Hao X."/>
            <person name="Johnstone L."/>
            <person name="Miller S.J."/>
            <person name="Wei G."/>
            <person name="Rensing C."/>
        </authorList>
    </citation>
    <scope>NUCLEOTIDE SEQUENCE [LARGE SCALE GENOMIC DNA]</scope>
    <source>
        <strain evidence="2 3">K42</strain>
    </source>
</reference>
<dbReference type="AlphaFoldDB" id="G2G8X6"/>
<dbReference type="EMBL" id="AGBF01000020">
    <property type="protein sequence ID" value="EGX60038.1"/>
    <property type="molecule type" value="Genomic_DNA"/>
</dbReference>
<accession>G2G8X6</accession>
<gene>
    <name evidence="2" type="ORF">SZN_09723</name>
</gene>
<protein>
    <submittedName>
        <fullName evidence="2">Uncharacterized protein</fullName>
    </submittedName>
</protein>
<evidence type="ECO:0000313" key="3">
    <source>
        <dbReference type="Proteomes" id="UP000004217"/>
    </source>
</evidence>
<sequence length="61" mass="6358">MSPERGFDRAEVGERRSGDPTVRGPVGATAGQAPARTAAEGDYGGCPAYGDYLARPHAQRP</sequence>
<organism evidence="2 3">
    <name type="scientific">Streptomyces zinciresistens K42</name>
    <dbReference type="NCBI Taxonomy" id="700597"/>
    <lineage>
        <taxon>Bacteria</taxon>
        <taxon>Bacillati</taxon>
        <taxon>Actinomycetota</taxon>
        <taxon>Actinomycetes</taxon>
        <taxon>Kitasatosporales</taxon>
        <taxon>Streptomycetaceae</taxon>
        <taxon>Streptomyces</taxon>
    </lineage>
</organism>
<feature type="region of interest" description="Disordered" evidence="1">
    <location>
        <begin position="1"/>
        <end position="44"/>
    </location>
</feature>
<name>G2G8X6_9ACTN</name>